<feature type="region of interest" description="Disordered" evidence="1">
    <location>
        <begin position="106"/>
        <end position="173"/>
    </location>
</feature>
<evidence type="ECO:0000313" key="4">
    <source>
        <dbReference type="EMBL" id="GAA4470527.1"/>
    </source>
</evidence>
<evidence type="ECO:0000313" key="5">
    <source>
        <dbReference type="Proteomes" id="UP001500067"/>
    </source>
</evidence>
<sequence>MRQLFILLFLLVTVTTATQAQTLLRVHLADNSRINISVNGRYFNKRGTTVTVGDLPPGRHYLKIFGVSYDRWGRVYDRLVFQGWVNTKPGMITNFLYDPHNRTMSAMTNPIDDSRGPAYAQNPTNGSYNDGPAYERPTPDADAPVTGSDDTRATPLQPGTPVASPVASGTLTEEASDKLKARVDAKTTDTEKLKYIKEALRKETLTTFQVSYMMDWFLFESTKVEFARWAYNITSDKEYYADLAAKFNYSSSKEELQQFLDSRR</sequence>
<dbReference type="RefSeq" id="WP_345085613.1">
    <property type="nucleotide sequence ID" value="NZ_BAABFA010000024.1"/>
</dbReference>
<dbReference type="EMBL" id="BAABFA010000024">
    <property type="protein sequence ID" value="GAA4470527.1"/>
    <property type="molecule type" value="Genomic_DNA"/>
</dbReference>
<proteinExistence type="predicted"/>
<feature type="signal peptide" evidence="2">
    <location>
        <begin position="1"/>
        <end position="20"/>
    </location>
</feature>
<organism evidence="4 5">
    <name type="scientific">Nemorincola caseinilytica</name>
    <dbReference type="NCBI Taxonomy" id="2054315"/>
    <lineage>
        <taxon>Bacteria</taxon>
        <taxon>Pseudomonadati</taxon>
        <taxon>Bacteroidota</taxon>
        <taxon>Chitinophagia</taxon>
        <taxon>Chitinophagales</taxon>
        <taxon>Chitinophagaceae</taxon>
        <taxon>Nemorincola</taxon>
    </lineage>
</organism>
<dbReference type="InterPro" id="IPR028011">
    <property type="entry name" value="DUF4476"/>
</dbReference>
<protein>
    <recommendedName>
        <fullName evidence="3">DUF4476 domain-containing protein</fullName>
    </recommendedName>
</protein>
<evidence type="ECO:0000256" key="2">
    <source>
        <dbReference type="SAM" id="SignalP"/>
    </source>
</evidence>
<feature type="chain" id="PRO_5046180882" description="DUF4476 domain-containing protein" evidence="2">
    <location>
        <begin position="21"/>
        <end position="264"/>
    </location>
</feature>
<evidence type="ECO:0000259" key="3">
    <source>
        <dbReference type="Pfam" id="PF14771"/>
    </source>
</evidence>
<comment type="caution">
    <text evidence="4">The sequence shown here is derived from an EMBL/GenBank/DDBJ whole genome shotgun (WGS) entry which is preliminary data.</text>
</comment>
<keyword evidence="5" id="KW-1185">Reference proteome</keyword>
<accession>A0ABP8NTB8</accession>
<dbReference type="Pfam" id="PF14771">
    <property type="entry name" value="DUF4476"/>
    <property type="match status" value="1"/>
</dbReference>
<evidence type="ECO:0000256" key="1">
    <source>
        <dbReference type="SAM" id="MobiDB-lite"/>
    </source>
</evidence>
<name>A0ABP8NTB8_9BACT</name>
<reference evidence="5" key="1">
    <citation type="journal article" date="2019" name="Int. J. Syst. Evol. Microbiol.">
        <title>The Global Catalogue of Microorganisms (GCM) 10K type strain sequencing project: providing services to taxonomists for standard genome sequencing and annotation.</title>
        <authorList>
            <consortium name="The Broad Institute Genomics Platform"/>
            <consortium name="The Broad Institute Genome Sequencing Center for Infectious Disease"/>
            <person name="Wu L."/>
            <person name="Ma J."/>
        </authorList>
    </citation>
    <scope>NUCLEOTIDE SEQUENCE [LARGE SCALE GENOMIC DNA]</scope>
    <source>
        <strain evidence="5">JCM 32105</strain>
    </source>
</reference>
<gene>
    <name evidence="4" type="ORF">GCM10023093_31960</name>
</gene>
<keyword evidence="2" id="KW-0732">Signal</keyword>
<dbReference type="Proteomes" id="UP001500067">
    <property type="component" value="Unassembled WGS sequence"/>
</dbReference>
<feature type="domain" description="DUF4476" evidence="3">
    <location>
        <begin position="172"/>
        <end position="260"/>
    </location>
</feature>